<dbReference type="Proteomes" id="UP000324222">
    <property type="component" value="Unassembled WGS sequence"/>
</dbReference>
<organism evidence="1 2">
    <name type="scientific">Portunus trituberculatus</name>
    <name type="common">Swimming crab</name>
    <name type="synonym">Neptunus trituberculatus</name>
    <dbReference type="NCBI Taxonomy" id="210409"/>
    <lineage>
        <taxon>Eukaryota</taxon>
        <taxon>Metazoa</taxon>
        <taxon>Ecdysozoa</taxon>
        <taxon>Arthropoda</taxon>
        <taxon>Crustacea</taxon>
        <taxon>Multicrustacea</taxon>
        <taxon>Malacostraca</taxon>
        <taxon>Eumalacostraca</taxon>
        <taxon>Eucarida</taxon>
        <taxon>Decapoda</taxon>
        <taxon>Pleocyemata</taxon>
        <taxon>Brachyura</taxon>
        <taxon>Eubrachyura</taxon>
        <taxon>Portunoidea</taxon>
        <taxon>Portunidae</taxon>
        <taxon>Portuninae</taxon>
        <taxon>Portunus</taxon>
    </lineage>
</organism>
<keyword evidence="2" id="KW-1185">Reference proteome</keyword>
<sequence length="190" mass="21503">MQLARSLELSARKWRQKITGDTIFQRLVCLVREPECVPGVTQGGVGQYICTILATHHNHSKETVARCPLPLGPWTGFEPVRLETQFSKPSQLKLRSARIPPVSRTGFFCCCSWAHFVRFTDALALSFPLKLPLSVRTFALRSHFRSPLLLRTVADPRTVADLFAEHFAGVFRRHPAARAHVTARQWNFLA</sequence>
<comment type="caution">
    <text evidence="1">The sequence shown here is derived from an EMBL/GenBank/DDBJ whole genome shotgun (WGS) entry which is preliminary data.</text>
</comment>
<reference evidence="1 2" key="1">
    <citation type="submission" date="2019-05" db="EMBL/GenBank/DDBJ databases">
        <title>Another draft genome of Portunus trituberculatus and its Hox gene families provides insights of decapod evolution.</title>
        <authorList>
            <person name="Jeong J.-H."/>
            <person name="Song I."/>
            <person name="Kim S."/>
            <person name="Choi T."/>
            <person name="Kim D."/>
            <person name="Ryu S."/>
            <person name="Kim W."/>
        </authorList>
    </citation>
    <scope>NUCLEOTIDE SEQUENCE [LARGE SCALE GENOMIC DNA]</scope>
    <source>
        <tissue evidence="1">Muscle</tissue>
    </source>
</reference>
<accession>A0A5B7FPN3</accession>
<evidence type="ECO:0000313" key="1">
    <source>
        <dbReference type="EMBL" id="MPC48462.1"/>
    </source>
</evidence>
<dbReference type="EMBL" id="VSRR010008293">
    <property type="protein sequence ID" value="MPC48462.1"/>
    <property type="molecule type" value="Genomic_DNA"/>
</dbReference>
<protein>
    <submittedName>
        <fullName evidence="1">Uncharacterized protein</fullName>
    </submittedName>
</protein>
<gene>
    <name evidence="1" type="ORF">E2C01_042235</name>
</gene>
<name>A0A5B7FPN3_PORTR</name>
<dbReference type="AlphaFoldDB" id="A0A5B7FPN3"/>
<evidence type="ECO:0000313" key="2">
    <source>
        <dbReference type="Proteomes" id="UP000324222"/>
    </source>
</evidence>
<proteinExistence type="predicted"/>